<reference evidence="2" key="1">
    <citation type="submission" date="2020-02" db="EMBL/GenBank/DDBJ databases">
        <authorList>
            <person name="Meier V. D."/>
        </authorList>
    </citation>
    <scope>NUCLEOTIDE SEQUENCE</scope>
    <source>
        <strain evidence="2">AVDCRST_MAG22</strain>
    </source>
</reference>
<dbReference type="CDD" id="cd07043">
    <property type="entry name" value="STAS_anti-anti-sigma_factors"/>
    <property type="match status" value="1"/>
</dbReference>
<protein>
    <recommendedName>
        <fullName evidence="1">STAS domain-containing protein</fullName>
    </recommendedName>
</protein>
<accession>A0A6J4NMB1</accession>
<dbReference type="Pfam" id="PF01740">
    <property type="entry name" value="STAS"/>
    <property type="match status" value="1"/>
</dbReference>
<dbReference type="PROSITE" id="PS50801">
    <property type="entry name" value="STAS"/>
    <property type="match status" value="1"/>
</dbReference>
<gene>
    <name evidence="2" type="ORF">AVDCRST_MAG22-308</name>
</gene>
<dbReference type="PANTHER" id="PTHR33495">
    <property type="entry name" value="ANTI-SIGMA FACTOR ANTAGONIST TM_1081-RELATED-RELATED"/>
    <property type="match status" value="1"/>
</dbReference>
<sequence>MAAKHFEANVRREPNGVVLDLGGEIDGFAEGALDAAYAEAERENPDSILLNFRGVDYINSTGIALIVGLLARARAAKRDLSAYGLSEHYVEIFNITRLSDFVNVFPDEESAMDRHQAAGIRQQES</sequence>
<dbReference type="PANTHER" id="PTHR33495:SF6">
    <property type="entry name" value="ANTI-SIGMA FACTOR ANTAGONIST"/>
    <property type="match status" value="1"/>
</dbReference>
<organism evidence="2">
    <name type="scientific">uncultured Rubrobacteraceae bacterium</name>
    <dbReference type="NCBI Taxonomy" id="349277"/>
    <lineage>
        <taxon>Bacteria</taxon>
        <taxon>Bacillati</taxon>
        <taxon>Actinomycetota</taxon>
        <taxon>Rubrobacteria</taxon>
        <taxon>Rubrobacterales</taxon>
        <taxon>Rubrobacteraceae</taxon>
        <taxon>environmental samples</taxon>
    </lineage>
</organism>
<dbReference type="Gene3D" id="3.30.750.24">
    <property type="entry name" value="STAS domain"/>
    <property type="match status" value="1"/>
</dbReference>
<proteinExistence type="predicted"/>
<dbReference type="InterPro" id="IPR002645">
    <property type="entry name" value="STAS_dom"/>
</dbReference>
<evidence type="ECO:0000259" key="1">
    <source>
        <dbReference type="PROSITE" id="PS50801"/>
    </source>
</evidence>
<dbReference type="SUPFAM" id="SSF52091">
    <property type="entry name" value="SpoIIaa-like"/>
    <property type="match status" value="1"/>
</dbReference>
<name>A0A6J4NMB1_9ACTN</name>
<feature type="domain" description="STAS" evidence="1">
    <location>
        <begin position="6"/>
        <end position="115"/>
    </location>
</feature>
<evidence type="ECO:0000313" key="2">
    <source>
        <dbReference type="EMBL" id="CAA9386666.1"/>
    </source>
</evidence>
<dbReference type="EMBL" id="CADCUV010000017">
    <property type="protein sequence ID" value="CAA9386666.1"/>
    <property type="molecule type" value="Genomic_DNA"/>
</dbReference>
<dbReference type="GO" id="GO:0043856">
    <property type="term" value="F:anti-sigma factor antagonist activity"/>
    <property type="evidence" value="ECO:0007669"/>
    <property type="project" value="TreeGrafter"/>
</dbReference>
<dbReference type="AlphaFoldDB" id="A0A6J4NMB1"/>
<dbReference type="InterPro" id="IPR036513">
    <property type="entry name" value="STAS_dom_sf"/>
</dbReference>